<evidence type="ECO:0000256" key="1">
    <source>
        <dbReference type="ARBA" id="ARBA00022801"/>
    </source>
</evidence>
<evidence type="ECO:0000313" key="3">
    <source>
        <dbReference type="EnsemblPlants" id="AET2Gv21305400.20"/>
    </source>
</evidence>
<reference evidence="3" key="5">
    <citation type="journal article" date="2021" name="G3 (Bethesda)">
        <title>Aegilops tauschii genome assembly Aet v5.0 features greater sequence contiguity and improved annotation.</title>
        <authorList>
            <person name="Wang L."/>
            <person name="Zhu T."/>
            <person name="Rodriguez J.C."/>
            <person name="Deal K.R."/>
            <person name="Dubcovsky J."/>
            <person name="McGuire P.E."/>
            <person name="Lux T."/>
            <person name="Spannagl M."/>
            <person name="Mayer K.F.X."/>
            <person name="Baldrich P."/>
            <person name="Meyers B.C."/>
            <person name="Huo N."/>
            <person name="Gu Y.Q."/>
            <person name="Zhou H."/>
            <person name="Devos K.M."/>
            <person name="Bennetzen J.L."/>
            <person name="Unver T."/>
            <person name="Budak H."/>
            <person name="Gulick P.J."/>
            <person name="Galiba G."/>
            <person name="Kalapos B."/>
            <person name="Nelson D.R."/>
            <person name="Li P."/>
            <person name="You F.M."/>
            <person name="Luo M.C."/>
            <person name="Dvorak J."/>
        </authorList>
    </citation>
    <scope>NUCLEOTIDE SEQUENCE [LARGE SCALE GENOMIC DNA]</scope>
    <source>
        <strain evidence="3">cv. AL8/78</strain>
    </source>
</reference>
<dbReference type="InterPro" id="IPR001650">
    <property type="entry name" value="Helicase_C-like"/>
</dbReference>
<evidence type="ECO:0000313" key="4">
    <source>
        <dbReference type="Proteomes" id="UP000015105"/>
    </source>
</evidence>
<dbReference type="GO" id="GO:0015616">
    <property type="term" value="F:DNA translocase activity"/>
    <property type="evidence" value="ECO:0007669"/>
    <property type="project" value="TreeGrafter"/>
</dbReference>
<sequence length="207" mass="23302">RLLQQEAILLEGYNFLRIDGTTKIAERERIVKDFQEGPGAQIFLLTTQVGGLGLTLTKAARVIVVDPAWNPSTDNQSVDRAYRIGQTKDVIVYRLMTSGTIEEKIYKLQDIQELFSLPEQGFDVSLTQKQLQEEHGQQLVMDESLREHIEFLERQGIAGVSHHSLLFSKTAVLPSLEPEALESKHPAMPMMARQYNKASSMDYVANG</sequence>
<feature type="domain" description="Helicase C-terminal" evidence="2">
    <location>
        <begin position="1"/>
        <end position="130"/>
    </location>
</feature>
<dbReference type="Gramene" id="AET2Gv21305400.20">
    <property type="protein sequence ID" value="AET2Gv21305400.20"/>
    <property type="gene ID" value="AET2Gv21305400"/>
</dbReference>
<keyword evidence="1" id="KW-0378">Hydrolase</keyword>
<organism evidence="3 4">
    <name type="scientific">Aegilops tauschii subsp. strangulata</name>
    <name type="common">Goatgrass</name>
    <dbReference type="NCBI Taxonomy" id="200361"/>
    <lineage>
        <taxon>Eukaryota</taxon>
        <taxon>Viridiplantae</taxon>
        <taxon>Streptophyta</taxon>
        <taxon>Embryophyta</taxon>
        <taxon>Tracheophyta</taxon>
        <taxon>Spermatophyta</taxon>
        <taxon>Magnoliopsida</taxon>
        <taxon>Liliopsida</taxon>
        <taxon>Poales</taxon>
        <taxon>Poaceae</taxon>
        <taxon>BOP clade</taxon>
        <taxon>Pooideae</taxon>
        <taxon>Triticodae</taxon>
        <taxon>Triticeae</taxon>
        <taxon>Triticinae</taxon>
        <taxon>Aegilops</taxon>
    </lineage>
</organism>
<dbReference type="Proteomes" id="UP000015105">
    <property type="component" value="Chromosome 2D"/>
</dbReference>
<dbReference type="SUPFAM" id="SSF52540">
    <property type="entry name" value="P-loop containing nucleoside triphosphate hydrolases"/>
    <property type="match status" value="1"/>
</dbReference>
<dbReference type="EnsemblPlants" id="AET2Gv21305400.20">
    <property type="protein sequence ID" value="AET2Gv21305400.20"/>
    <property type="gene ID" value="AET2Gv21305400"/>
</dbReference>
<reference evidence="4" key="2">
    <citation type="journal article" date="2017" name="Nat. Plants">
        <title>The Aegilops tauschii genome reveals multiple impacts of transposons.</title>
        <authorList>
            <person name="Zhao G."/>
            <person name="Zou C."/>
            <person name="Li K."/>
            <person name="Wang K."/>
            <person name="Li T."/>
            <person name="Gao L."/>
            <person name="Zhang X."/>
            <person name="Wang H."/>
            <person name="Yang Z."/>
            <person name="Liu X."/>
            <person name="Jiang W."/>
            <person name="Mao L."/>
            <person name="Kong X."/>
            <person name="Jiao Y."/>
            <person name="Jia J."/>
        </authorList>
    </citation>
    <scope>NUCLEOTIDE SEQUENCE [LARGE SCALE GENOMIC DNA]</scope>
    <source>
        <strain evidence="4">cv. AL8/78</strain>
    </source>
</reference>
<keyword evidence="4" id="KW-1185">Reference proteome</keyword>
<dbReference type="AlphaFoldDB" id="A0A453DMC3"/>
<reference evidence="3" key="3">
    <citation type="journal article" date="2017" name="Nature">
        <title>Genome sequence of the progenitor of the wheat D genome Aegilops tauschii.</title>
        <authorList>
            <person name="Luo M.C."/>
            <person name="Gu Y.Q."/>
            <person name="Puiu D."/>
            <person name="Wang H."/>
            <person name="Twardziok S.O."/>
            <person name="Deal K.R."/>
            <person name="Huo N."/>
            <person name="Zhu T."/>
            <person name="Wang L."/>
            <person name="Wang Y."/>
            <person name="McGuire P.E."/>
            <person name="Liu S."/>
            <person name="Long H."/>
            <person name="Ramasamy R.K."/>
            <person name="Rodriguez J.C."/>
            <person name="Van S.L."/>
            <person name="Yuan L."/>
            <person name="Wang Z."/>
            <person name="Xia Z."/>
            <person name="Xiao L."/>
            <person name="Anderson O.D."/>
            <person name="Ouyang S."/>
            <person name="Liang Y."/>
            <person name="Zimin A.V."/>
            <person name="Pertea G."/>
            <person name="Qi P."/>
            <person name="Bennetzen J.L."/>
            <person name="Dai X."/>
            <person name="Dawson M.W."/>
            <person name="Muller H.G."/>
            <person name="Kugler K."/>
            <person name="Rivarola-Duarte L."/>
            <person name="Spannagl M."/>
            <person name="Mayer K.F.X."/>
            <person name="Lu F.H."/>
            <person name="Bevan M.W."/>
            <person name="Leroy P."/>
            <person name="Li P."/>
            <person name="You F.M."/>
            <person name="Sun Q."/>
            <person name="Liu Z."/>
            <person name="Lyons E."/>
            <person name="Wicker T."/>
            <person name="Salzberg S.L."/>
            <person name="Devos K.M."/>
            <person name="Dvorak J."/>
        </authorList>
    </citation>
    <scope>NUCLEOTIDE SEQUENCE [LARGE SCALE GENOMIC DNA]</scope>
    <source>
        <strain evidence="3">cv. AL8/78</strain>
    </source>
</reference>
<proteinExistence type="predicted"/>
<reference evidence="3" key="4">
    <citation type="submission" date="2019-03" db="UniProtKB">
        <authorList>
            <consortium name="EnsemblPlants"/>
        </authorList>
    </citation>
    <scope>IDENTIFICATION</scope>
</reference>
<dbReference type="Pfam" id="PF00271">
    <property type="entry name" value="Helicase_C"/>
    <property type="match status" value="1"/>
</dbReference>
<dbReference type="SMART" id="SM00490">
    <property type="entry name" value="HELICc"/>
    <property type="match status" value="1"/>
</dbReference>
<dbReference type="PROSITE" id="PS51194">
    <property type="entry name" value="HELICASE_CTER"/>
    <property type="match status" value="1"/>
</dbReference>
<dbReference type="InterPro" id="IPR049730">
    <property type="entry name" value="SNF2/RAD54-like_C"/>
</dbReference>
<dbReference type="PANTHER" id="PTHR45629:SF7">
    <property type="entry name" value="DNA EXCISION REPAIR PROTEIN ERCC-6-RELATED"/>
    <property type="match status" value="1"/>
</dbReference>
<dbReference type="GO" id="GO:0016787">
    <property type="term" value="F:hydrolase activity"/>
    <property type="evidence" value="ECO:0007669"/>
    <property type="project" value="UniProtKB-KW"/>
</dbReference>
<evidence type="ECO:0000259" key="2">
    <source>
        <dbReference type="PROSITE" id="PS51194"/>
    </source>
</evidence>
<reference evidence="4" key="1">
    <citation type="journal article" date="2014" name="Science">
        <title>Ancient hybridizations among the ancestral genomes of bread wheat.</title>
        <authorList>
            <consortium name="International Wheat Genome Sequencing Consortium,"/>
            <person name="Marcussen T."/>
            <person name="Sandve S.R."/>
            <person name="Heier L."/>
            <person name="Spannagl M."/>
            <person name="Pfeifer M."/>
            <person name="Jakobsen K.S."/>
            <person name="Wulff B.B."/>
            <person name="Steuernagel B."/>
            <person name="Mayer K.F."/>
            <person name="Olsen O.A."/>
        </authorList>
    </citation>
    <scope>NUCLEOTIDE SEQUENCE [LARGE SCALE GENOMIC DNA]</scope>
    <source>
        <strain evidence="4">cv. AL8/78</strain>
    </source>
</reference>
<dbReference type="PANTHER" id="PTHR45629">
    <property type="entry name" value="SNF2/RAD54 FAMILY MEMBER"/>
    <property type="match status" value="1"/>
</dbReference>
<dbReference type="InterPro" id="IPR027417">
    <property type="entry name" value="P-loop_NTPase"/>
</dbReference>
<name>A0A453DMC3_AEGTS</name>
<dbReference type="InterPro" id="IPR050496">
    <property type="entry name" value="SNF2_RAD54_helicase_repair"/>
</dbReference>
<dbReference type="Gene3D" id="3.40.50.300">
    <property type="entry name" value="P-loop containing nucleotide triphosphate hydrolases"/>
    <property type="match status" value="1"/>
</dbReference>
<accession>A0A453DMC3</accession>
<dbReference type="CDD" id="cd18793">
    <property type="entry name" value="SF2_C_SNF"/>
    <property type="match status" value="1"/>
</dbReference>
<protein>
    <recommendedName>
        <fullName evidence="2">Helicase C-terminal domain-containing protein</fullName>
    </recommendedName>
</protein>